<proteinExistence type="predicted"/>
<protein>
    <submittedName>
        <fullName evidence="1">Uncharacterized protein</fullName>
    </submittedName>
</protein>
<evidence type="ECO:0000313" key="1">
    <source>
        <dbReference type="EMBL" id="KAI7951685.1"/>
    </source>
</evidence>
<reference evidence="2" key="2">
    <citation type="journal article" date="2018" name="Mol. Plant Microbe Interact.">
        <title>Genome sequence resources for the wheat stripe rust pathogen (Puccinia striiformis f. sp. tritici) and the barley stripe rust pathogen (Puccinia striiformis f. sp. hordei).</title>
        <authorList>
            <person name="Xia C."/>
            <person name="Wang M."/>
            <person name="Yin C."/>
            <person name="Cornejo O.E."/>
            <person name="Hulbert S.H."/>
            <person name="Chen X."/>
        </authorList>
    </citation>
    <scope>NUCLEOTIDE SEQUENCE [LARGE SCALE GENOMIC DNA]</scope>
    <source>
        <strain evidence="2">93-210</strain>
    </source>
</reference>
<reference evidence="1 2" key="3">
    <citation type="journal article" date="2022" name="Microbiol. Spectr.">
        <title>Folding features and dynamics of 3D genome architecture in plant fungal pathogens.</title>
        <authorList>
            <person name="Xia C."/>
        </authorList>
    </citation>
    <scope>NUCLEOTIDE SEQUENCE [LARGE SCALE GENOMIC DNA]</scope>
    <source>
        <strain evidence="1 2">93-210</strain>
    </source>
</reference>
<gene>
    <name evidence="1" type="ORF">MJO28_007369</name>
</gene>
<sequence>MYKHCLKYTKNAPGNERAQAPENVWRIDAIPCTPVSASSNVTTQDKKIDMLTTDFFTLVANVTEIQMASTA</sequence>
<dbReference type="EMBL" id="CM045871">
    <property type="protein sequence ID" value="KAI7951685.1"/>
    <property type="molecule type" value="Genomic_DNA"/>
</dbReference>
<keyword evidence="2" id="KW-1185">Reference proteome</keyword>
<comment type="caution">
    <text evidence="1">The sequence shown here is derived from an EMBL/GenBank/DDBJ whole genome shotgun (WGS) entry which is preliminary data.</text>
</comment>
<accession>A0ACC0EF86</accession>
<organism evidence="1 2">
    <name type="scientific">Puccinia striiformis f. sp. tritici</name>
    <dbReference type="NCBI Taxonomy" id="168172"/>
    <lineage>
        <taxon>Eukaryota</taxon>
        <taxon>Fungi</taxon>
        <taxon>Dikarya</taxon>
        <taxon>Basidiomycota</taxon>
        <taxon>Pucciniomycotina</taxon>
        <taxon>Pucciniomycetes</taxon>
        <taxon>Pucciniales</taxon>
        <taxon>Pucciniaceae</taxon>
        <taxon>Puccinia</taxon>
    </lineage>
</organism>
<name>A0ACC0EF86_9BASI</name>
<evidence type="ECO:0000313" key="2">
    <source>
        <dbReference type="Proteomes" id="UP001060170"/>
    </source>
</evidence>
<dbReference type="Proteomes" id="UP001060170">
    <property type="component" value="Chromosome 7"/>
</dbReference>
<reference evidence="2" key="1">
    <citation type="journal article" date="2018" name="BMC Genomics">
        <title>Genomic insights into host adaptation between the wheat stripe rust pathogen (Puccinia striiformis f. sp. tritici) and the barley stripe rust pathogen (Puccinia striiformis f. sp. hordei).</title>
        <authorList>
            <person name="Xia C."/>
            <person name="Wang M."/>
            <person name="Yin C."/>
            <person name="Cornejo O.E."/>
            <person name="Hulbert S.H."/>
            <person name="Chen X."/>
        </authorList>
    </citation>
    <scope>NUCLEOTIDE SEQUENCE [LARGE SCALE GENOMIC DNA]</scope>
    <source>
        <strain evidence="2">93-210</strain>
    </source>
</reference>